<comment type="caution">
    <text evidence="8">The sequence shown here is derived from an EMBL/GenBank/DDBJ whole genome shotgun (WGS) entry which is preliminary data.</text>
</comment>
<keyword evidence="4 6" id="KW-0067">ATP-binding</keyword>
<dbReference type="Gene3D" id="3.40.50.620">
    <property type="entry name" value="HUPs"/>
    <property type="match status" value="1"/>
</dbReference>
<evidence type="ECO:0000256" key="1">
    <source>
        <dbReference type="ARBA" id="ARBA00022598"/>
    </source>
</evidence>
<evidence type="ECO:0000313" key="9">
    <source>
        <dbReference type="Proteomes" id="UP000468668"/>
    </source>
</evidence>
<evidence type="ECO:0000256" key="4">
    <source>
        <dbReference type="ARBA" id="ARBA00022840"/>
    </source>
</evidence>
<comment type="similarity">
    <text evidence="6">Belongs to the tRNA(Ile)-lysidine synthase family.</text>
</comment>
<dbReference type="EMBL" id="WAJR01000022">
    <property type="protein sequence ID" value="KAB1638718.1"/>
    <property type="molecule type" value="Genomic_DNA"/>
</dbReference>
<keyword evidence="1 6" id="KW-0436">Ligase</keyword>
<dbReference type="Proteomes" id="UP000468668">
    <property type="component" value="Unassembled WGS sequence"/>
</dbReference>
<dbReference type="OrthoDB" id="5244702at2"/>
<dbReference type="AlphaFoldDB" id="A0A6N6NQE0"/>
<sequence>MDVIERMRAAIAAHGMADADTPVLLMVSGGSDSTALAYAACELAQAGELGMLAMLHVNHHLRGEDADADAAFVSQLADALAIPLFMCDIDVAGEVARTGGNVEAVARSERYLAANEALESLCRHAGAPLSSGRIFTAHTADDRIESFYMRSIVGTGPGGFRAMRYENGPIARPLLDVGREDLRDYLRKREQSGEVCVCDAQGNLWREDATNAHTDHFRAFVRHEIVPRAKERNPQLLETLGRTMDLIADEDDFMEGLAREAAGKHLTWVCQAEGRDPDWQEGFKLSPSFGQVALPVARRAIAGALQRVLGVDTRVETAAVAGVLDAFEDKRPKSGYVTNIQGDLAVSANKRGVLVEPMSAFRARRKK</sequence>
<name>A0A6N6NQE0_9ACTN</name>
<dbReference type="PANTHER" id="PTHR43033:SF1">
    <property type="entry name" value="TRNA(ILE)-LYSIDINE SYNTHASE-RELATED"/>
    <property type="match status" value="1"/>
</dbReference>
<dbReference type="InterPro" id="IPR011063">
    <property type="entry name" value="TilS/TtcA_N"/>
</dbReference>
<dbReference type="RefSeq" id="WP_158050029.1">
    <property type="nucleotide sequence ID" value="NZ_WAJR01000022.1"/>
</dbReference>
<comment type="subcellular location">
    <subcellularLocation>
        <location evidence="6">Cytoplasm</location>
    </subcellularLocation>
</comment>
<evidence type="ECO:0000256" key="5">
    <source>
        <dbReference type="ARBA" id="ARBA00048539"/>
    </source>
</evidence>
<dbReference type="NCBIfam" id="TIGR02432">
    <property type="entry name" value="lysidine_TilS_N"/>
    <property type="match status" value="1"/>
</dbReference>
<gene>
    <name evidence="6 8" type="primary">tilS</name>
    <name evidence="8" type="ORF">F8C90_08140</name>
</gene>
<comment type="function">
    <text evidence="6">Ligates lysine onto the cytidine present at position 34 of the AUA codon-specific tRNA(Ile) that contains the anticodon CAU, in an ATP-dependent manner. Cytidine is converted to lysidine, thus changing the amino acid specificity of the tRNA from methionine to isoleucine.</text>
</comment>
<dbReference type="GO" id="GO:0005524">
    <property type="term" value="F:ATP binding"/>
    <property type="evidence" value="ECO:0007669"/>
    <property type="project" value="UniProtKB-UniRule"/>
</dbReference>
<feature type="binding site" evidence="6">
    <location>
        <begin position="28"/>
        <end position="33"/>
    </location>
    <ligand>
        <name>ATP</name>
        <dbReference type="ChEBI" id="CHEBI:30616"/>
    </ligand>
</feature>
<dbReference type="InterPro" id="IPR012795">
    <property type="entry name" value="tRNA_Ile_lys_synt_N"/>
</dbReference>
<organism evidence="8 9">
    <name type="scientific">Ellagibacter isourolithinifaciens</name>
    <dbReference type="NCBI Taxonomy" id="2137581"/>
    <lineage>
        <taxon>Bacteria</taxon>
        <taxon>Bacillati</taxon>
        <taxon>Actinomycetota</taxon>
        <taxon>Coriobacteriia</taxon>
        <taxon>Eggerthellales</taxon>
        <taxon>Eggerthellaceae</taxon>
        <taxon>Ellagibacter</taxon>
    </lineage>
</organism>
<reference evidence="8 9" key="1">
    <citation type="submission" date="2019-09" db="EMBL/GenBank/DDBJ databases">
        <title>Whole genome shotgun sequencing (WGS) of Ellagibacter isourolithinifaciens DSM 104140(T) and Adlercreutzia muris DSM 29508(T).</title>
        <authorList>
            <person name="Stoll D.A."/>
            <person name="Danylec N."/>
            <person name="Huch M."/>
        </authorList>
    </citation>
    <scope>NUCLEOTIDE SEQUENCE [LARGE SCALE GENOMIC DNA]</scope>
    <source>
        <strain evidence="8 9">DSM 104140</strain>
    </source>
</reference>
<keyword evidence="9" id="KW-1185">Reference proteome</keyword>
<dbReference type="SUPFAM" id="SSF52402">
    <property type="entry name" value="Adenine nucleotide alpha hydrolases-like"/>
    <property type="match status" value="1"/>
</dbReference>
<dbReference type="HAMAP" id="MF_01161">
    <property type="entry name" value="tRNA_Ile_lys_synt"/>
    <property type="match status" value="1"/>
</dbReference>
<feature type="domain" description="tRNA(Ile)-lysidine/2-thiocytidine synthase N-terminal" evidence="7">
    <location>
        <begin position="23"/>
        <end position="224"/>
    </location>
</feature>
<comment type="domain">
    <text evidence="6">The N-terminal region contains the highly conserved SGGXDS motif, predicted to be a P-loop motif involved in ATP binding.</text>
</comment>
<keyword evidence="3 6" id="KW-0547">Nucleotide-binding</keyword>
<dbReference type="GO" id="GO:0006400">
    <property type="term" value="P:tRNA modification"/>
    <property type="evidence" value="ECO:0007669"/>
    <property type="project" value="UniProtKB-UniRule"/>
</dbReference>
<evidence type="ECO:0000256" key="2">
    <source>
        <dbReference type="ARBA" id="ARBA00022694"/>
    </source>
</evidence>
<dbReference type="EC" id="6.3.4.19" evidence="6"/>
<dbReference type="GeneID" id="98658374"/>
<dbReference type="GO" id="GO:0032267">
    <property type="term" value="F:tRNA(Ile)-lysidine synthase activity"/>
    <property type="evidence" value="ECO:0007669"/>
    <property type="project" value="UniProtKB-EC"/>
</dbReference>
<dbReference type="PANTHER" id="PTHR43033">
    <property type="entry name" value="TRNA(ILE)-LYSIDINE SYNTHASE-RELATED"/>
    <property type="match status" value="1"/>
</dbReference>
<evidence type="ECO:0000259" key="7">
    <source>
        <dbReference type="Pfam" id="PF01171"/>
    </source>
</evidence>
<comment type="catalytic activity">
    <reaction evidence="5 6">
        <text>cytidine(34) in tRNA(Ile2) + L-lysine + ATP = lysidine(34) in tRNA(Ile2) + AMP + diphosphate + H(+)</text>
        <dbReference type="Rhea" id="RHEA:43744"/>
        <dbReference type="Rhea" id="RHEA-COMP:10625"/>
        <dbReference type="Rhea" id="RHEA-COMP:10670"/>
        <dbReference type="ChEBI" id="CHEBI:15378"/>
        <dbReference type="ChEBI" id="CHEBI:30616"/>
        <dbReference type="ChEBI" id="CHEBI:32551"/>
        <dbReference type="ChEBI" id="CHEBI:33019"/>
        <dbReference type="ChEBI" id="CHEBI:82748"/>
        <dbReference type="ChEBI" id="CHEBI:83665"/>
        <dbReference type="ChEBI" id="CHEBI:456215"/>
        <dbReference type="EC" id="6.3.4.19"/>
    </reaction>
</comment>
<protein>
    <recommendedName>
        <fullName evidence="6">tRNA(Ile)-lysidine synthase</fullName>
        <ecNumber evidence="6">6.3.4.19</ecNumber>
    </recommendedName>
    <alternativeName>
        <fullName evidence="6">tRNA(Ile)-2-lysyl-cytidine synthase</fullName>
    </alternativeName>
    <alternativeName>
        <fullName evidence="6">tRNA(Ile)-lysidine synthetase</fullName>
    </alternativeName>
</protein>
<dbReference type="InterPro" id="IPR012094">
    <property type="entry name" value="tRNA_Ile_lys_synt"/>
</dbReference>
<dbReference type="InterPro" id="IPR014729">
    <property type="entry name" value="Rossmann-like_a/b/a_fold"/>
</dbReference>
<accession>A0A6N6NQE0</accession>
<evidence type="ECO:0000256" key="3">
    <source>
        <dbReference type="ARBA" id="ARBA00022741"/>
    </source>
</evidence>
<evidence type="ECO:0000256" key="6">
    <source>
        <dbReference type="HAMAP-Rule" id="MF_01161"/>
    </source>
</evidence>
<keyword evidence="6" id="KW-0963">Cytoplasm</keyword>
<proteinExistence type="inferred from homology"/>
<dbReference type="CDD" id="cd01992">
    <property type="entry name" value="TilS_N"/>
    <property type="match status" value="1"/>
</dbReference>
<dbReference type="GO" id="GO:0005737">
    <property type="term" value="C:cytoplasm"/>
    <property type="evidence" value="ECO:0007669"/>
    <property type="project" value="UniProtKB-SubCell"/>
</dbReference>
<keyword evidence="2 6" id="KW-0819">tRNA processing</keyword>
<dbReference type="Pfam" id="PF01171">
    <property type="entry name" value="ATP_bind_3"/>
    <property type="match status" value="1"/>
</dbReference>
<evidence type="ECO:0000313" key="8">
    <source>
        <dbReference type="EMBL" id="KAB1638718.1"/>
    </source>
</evidence>